<dbReference type="VEuPathDB" id="FungiDB:PADG_11431"/>
<dbReference type="VEuPathDB" id="FungiDB:PABG_11033"/>
<proteinExistence type="predicted"/>
<evidence type="ECO:0000313" key="2">
    <source>
        <dbReference type="Proteomes" id="UP000242814"/>
    </source>
</evidence>
<comment type="caution">
    <text evidence="1">The sequence shown here is derived from an EMBL/GenBank/DDBJ whole genome shotgun (WGS) entry which is preliminary data.</text>
</comment>
<reference evidence="1 2" key="1">
    <citation type="submission" date="2016-06" db="EMBL/GenBank/DDBJ databases">
        <authorList>
            <person name="Kjaerup R.B."/>
            <person name="Dalgaard T.S."/>
            <person name="Juul-Madsen H.R."/>
        </authorList>
    </citation>
    <scope>NUCLEOTIDE SEQUENCE [LARGE SCALE GENOMIC DNA]</scope>
    <source>
        <strain evidence="1 2">Pb300</strain>
    </source>
</reference>
<organism evidence="1 2">
    <name type="scientific">Paracoccidioides brasiliensis</name>
    <dbReference type="NCBI Taxonomy" id="121759"/>
    <lineage>
        <taxon>Eukaryota</taxon>
        <taxon>Fungi</taxon>
        <taxon>Dikarya</taxon>
        <taxon>Ascomycota</taxon>
        <taxon>Pezizomycotina</taxon>
        <taxon>Eurotiomycetes</taxon>
        <taxon>Eurotiomycetidae</taxon>
        <taxon>Onygenales</taxon>
        <taxon>Ajellomycetaceae</taxon>
        <taxon>Paracoccidioides</taxon>
    </lineage>
</organism>
<dbReference type="AlphaFoldDB" id="A0A1D2JPP6"/>
<name>A0A1D2JPP6_PARBR</name>
<dbReference type="Proteomes" id="UP000242814">
    <property type="component" value="Unassembled WGS sequence"/>
</dbReference>
<sequence>MHVDQRKEGGGKSKSKEVGLGVSIDDYGGRSIGRIFPRAVKKSAPENKVSNYFTVIQISYEDLPLSEDGGHCRRSLMVCGVLFAIKWLNIPGGGCARSAAMVEQQWLAGDYRSKTRKLERHNESHLSMKV</sequence>
<evidence type="ECO:0000313" key="1">
    <source>
        <dbReference type="EMBL" id="ODH45167.1"/>
    </source>
</evidence>
<protein>
    <submittedName>
        <fullName evidence="1">Uncharacterized protein</fullName>
    </submittedName>
</protein>
<accession>A0A1D2JPP6</accession>
<dbReference type="EMBL" id="LZYO01000005">
    <property type="protein sequence ID" value="ODH45167.1"/>
    <property type="molecule type" value="Genomic_DNA"/>
</dbReference>
<gene>
    <name evidence="1" type="ORF">ACO22_00280</name>
</gene>